<dbReference type="EMBL" id="JAPHNI010001574">
    <property type="protein sequence ID" value="KAJ8105271.1"/>
    <property type="molecule type" value="Genomic_DNA"/>
</dbReference>
<evidence type="ECO:0000313" key="1">
    <source>
        <dbReference type="EMBL" id="KAJ8105271.1"/>
    </source>
</evidence>
<gene>
    <name evidence="1" type="ORF">OPT61_g10280</name>
</gene>
<comment type="caution">
    <text evidence="1">The sequence shown here is derived from an EMBL/GenBank/DDBJ whole genome shotgun (WGS) entry which is preliminary data.</text>
</comment>
<dbReference type="Proteomes" id="UP001153331">
    <property type="component" value="Unassembled WGS sequence"/>
</dbReference>
<name>A0ACC2HRW1_9PLEO</name>
<accession>A0ACC2HRW1</accession>
<reference evidence="1" key="1">
    <citation type="submission" date="2022-11" db="EMBL/GenBank/DDBJ databases">
        <title>Genome Sequence of Boeremia exigua.</title>
        <authorList>
            <person name="Buettner E."/>
        </authorList>
    </citation>
    <scope>NUCLEOTIDE SEQUENCE</scope>
    <source>
        <strain evidence="1">CU02</strain>
    </source>
</reference>
<evidence type="ECO:0000313" key="2">
    <source>
        <dbReference type="Proteomes" id="UP001153331"/>
    </source>
</evidence>
<keyword evidence="2" id="KW-1185">Reference proteome</keyword>
<protein>
    <submittedName>
        <fullName evidence="1">Uncharacterized protein</fullName>
    </submittedName>
</protein>
<proteinExistence type="predicted"/>
<organism evidence="1 2">
    <name type="scientific">Boeremia exigua</name>
    <dbReference type="NCBI Taxonomy" id="749465"/>
    <lineage>
        <taxon>Eukaryota</taxon>
        <taxon>Fungi</taxon>
        <taxon>Dikarya</taxon>
        <taxon>Ascomycota</taxon>
        <taxon>Pezizomycotina</taxon>
        <taxon>Dothideomycetes</taxon>
        <taxon>Pleosporomycetidae</taxon>
        <taxon>Pleosporales</taxon>
        <taxon>Pleosporineae</taxon>
        <taxon>Didymellaceae</taxon>
        <taxon>Boeremia</taxon>
    </lineage>
</organism>
<sequence length="246" mass="25645">MTSKPRPSPSTTLAAGMRTLHALDLDAGGVGRHDNNRLLLVLVGVVGVRLAQHNVHGAAWVAGTTDPPFLPVEHVAVAVALDAEAHVGCVAAGGVGLRHDVATPDLAAQQRLQPLLLLRLGAVLGEQLHVARVWGGVVGSLRGGGAPAKLLAHQAVLEVGEARTLFVVAFGEEHVPQAQRFGLALEVVHDGRIAPAARALTELCLVDGICGDALLVDKLLDLHAVNDTTFTTGHDSQCRASFLRAR</sequence>